<dbReference type="Proteomes" id="UP000324065">
    <property type="component" value="Unassembled WGS sequence"/>
</dbReference>
<dbReference type="EMBL" id="VWPJ01000015">
    <property type="protein sequence ID" value="KAA5604709.1"/>
    <property type="molecule type" value="Genomic_DNA"/>
</dbReference>
<proteinExistence type="predicted"/>
<protein>
    <submittedName>
        <fullName evidence="1">Uncharacterized protein</fullName>
    </submittedName>
</protein>
<organism evidence="1 2">
    <name type="scientific">Roseospira marina</name>
    <dbReference type="NCBI Taxonomy" id="140057"/>
    <lineage>
        <taxon>Bacteria</taxon>
        <taxon>Pseudomonadati</taxon>
        <taxon>Pseudomonadota</taxon>
        <taxon>Alphaproteobacteria</taxon>
        <taxon>Rhodospirillales</taxon>
        <taxon>Rhodospirillaceae</taxon>
        <taxon>Roseospira</taxon>
    </lineage>
</organism>
<dbReference type="AlphaFoldDB" id="A0A5M6IAG1"/>
<evidence type="ECO:0000313" key="2">
    <source>
        <dbReference type="Proteomes" id="UP000324065"/>
    </source>
</evidence>
<reference evidence="1 2" key="1">
    <citation type="submission" date="2019-09" db="EMBL/GenBank/DDBJ databases">
        <title>Genome sequence of Roseospira marina, one of the more divergent members of the non-sulfur purple photosynthetic bacterial family, the Rhodospirillaceae.</title>
        <authorList>
            <person name="Meyer T."/>
            <person name="Kyndt J."/>
        </authorList>
    </citation>
    <scope>NUCLEOTIDE SEQUENCE [LARGE SCALE GENOMIC DNA]</scope>
    <source>
        <strain evidence="1 2">DSM 15113</strain>
    </source>
</reference>
<sequence>MTLPKNRDALVEIIARAICADDLIDREDIDDNWPLYERPAAAVLASIEATRCCVVPMDPTEEMMTAAEEMYMPMGEMIAAWDGAVSARPYAQPET</sequence>
<dbReference type="RefSeq" id="WP_150063248.1">
    <property type="nucleotide sequence ID" value="NZ_JACHII010000011.1"/>
</dbReference>
<keyword evidence="2" id="KW-1185">Reference proteome</keyword>
<accession>A0A5M6IAG1</accession>
<evidence type="ECO:0000313" key="1">
    <source>
        <dbReference type="EMBL" id="KAA5604709.1"/>
    </source>
</evidence>
<gene>
    <name evidence="1" type="ORF">F1188_14955</name>
</gene>
<name>A0A5M6IAG1_9PROT</name>
<comment type="caution">
    <text evidence="1">The sequence shown here is derived from an EMBL/GenBank/DDBJ whole genome shotgun (WGS) entry which is preliminary data.</text>
</comment>